<gene>
    <name evidence="1" type="ORF">LTRI10_LOCUS6415</name>
</gene>
<keyword evidence="2" id="KW-1185">Reference proteome</keyword>
<dbReference type="Proteomes" id="UP001497516">
    <property type="component" value="Chromosome 10"/>
</dbReference>
<sequence length="370" mass="40664">MSDFVPSIGSVIEANAGLVPGRQATTSAPLATTLSLPILQEFVPVIEEETTPTRRRSKPQKKVELVEIKIEAALSCHELEVSLVPSVASDGLIVVEANVDDVPAIRLKGGRRSYRRKKRKKRREVMVKRLGSLTESLEAEDEDEVVFLKDPPSALPLLPGAHVLLDRAARKDYEESSMVTTTQCKAAIDVATMDSSSPQLRSNGGYDTEARSSLRGVPYGPLRHGLVPGPGCIGPRMGGLTGALLYGIGSLGSEVCIQSTRKVAACDGTKAILRHKYGSSDFWQSCEERNTIDEHNGTLGLRGVRGEDHVEVQDVEWGFGFTCDLQGWHENNICMTRAYSYAPVRGLHGKWPLKDEHYWWQAISCTKRRN</sequence>
<dbReference type="EMBL" id="OZ034814">
    <property type="protein sequence ID" value="CAL1358890.1"/>
    <property type="molecule type" value="Genomic_DNA"/>
</dbReference>
<reference evidence="1 2" key="1">
    <citation type="submission" date="2024-04" db="EMBL/GenBank/DDBJ databases">
        <authorList>
            <person name="Fracassetti M."/>
        </authorList>
    </citation>
    <scope>NUCLEOTIDE SEQUENCE [LARGE SCALE GENOMIC DNA]</scope>
</reference>
<accession>A0AAV2CRD0</accession>
<dbReference type="AlphaFoldDB" id="A0AAV2CRD0"/>
<evidence type="ECO:0000313" key="2">
    <source>
        <dbReference type="Proteomes" id="UP001497516"/>
    </source>
</evidence>
<organism evidence="1 2">
    <name type="scientific">Linum trigynum</name>
    <dbReference type="NCBI Taxonomy" id="586398"/>
    <lineage>
        <taxon>Eukaryota</taxon>
        <taxon>Viridiplantae</taxon>
        <taxon>Streptophyta</taxon>
        <taxon>Embryophyta</taxon>
        <taxon>Tracheophyta</taxon>
        <taxon>Spermatophyta</taxon>
        <taxon>Magnoliopsida</taxon>
        <taxon>eudicotyledons</taxon>
        <taxon>Gunneridae</taxon>
        <taxon>Pentapetalae</taxon>
        <taxon>rosids</taxon>
        <taxon>fabids</taxon>
        <taxon>Malpighiales</taxon>
        <taxon>Linaceae</taxon>
        <taxon>Linum</taxon>
    </lineage>
</organism>
<proteinExistence type="predicted"/>
<protein>
    <submittedName>
        <fullName evidence="1">Uncharacterized protein</fullName>
    </submittedName>
</protein>
<evidence type="ECO:0000313" key="1">
    <source>
        <dbReference type="EMBL" id="CAL1358890.1"/>
    </source>
</evidence>
<name>A0AAV2CRD0_9ROSI</name>